<reference evidence="1" key="1">
    <citation type="submission" date="2022-06" db="EMBL/GenBank/DDBJ databases">
        <title>Lactococcus from bovine mastitis in China.</title>
        <authorList>
            <person name="Lin Y."/>
            <person name="Han B."/>
        </authorList>
    </citation>
    <scope>NUCLEOTIDE SEQUENCE</scope>
    <source>
        <strain evidence="1">Ningxia-I-26</strain>
    </source>
</reference>
<evidence type="ECO:0000313" key="2">
    <source>
        <dbReference type="Proteomes" id="UP001153199"/>
    </source>
</evidence>
<dbReference type="EMBL" id="JAMWFV010000010">
    <property type="protein sequence ID" value="MDG6145586.1"/>
    <property type="molecule type" value="Genomic_DNA"/>
</dbReference>
<dbReference type="Proteomes" id="UP001153199">
    <property type="component" value="Unassembled WGS sequence"/>
</dbReference>
<name>A0A9X4SBN9_9LACT</name>
<accession>A0A9X4SBN9</accession>
<dbReference type="AlphaFoldDB" id="A0A9X4SBN9"/>
<evidence type="ECO:0000313" key="1">
    <source>
        <dbReference type="EMBL" id="MDG6145586.1"/>
    </source>
</evidence>
<keyword evidence="2" id="KW-1185">Reference proteome</keyword>
<gene>
    <name evidence="1" type="ORF">NF717_07960</name>
</gene>
<organism evidence="1 2">
    <name type="scientific">Lactococcus formosensis</name>
    <dbReference type="NCBI Taxonomy" id="1281486"/>
    <lineage>
        <taxon>Bacteria</taxon>
        <taxon>Bacillati</taxon>
        <taxon>Bacillota</taxon>
        <taxon>Bacilli</taxon>
        <taxon>Lactobacillales</taxon>
        <taxon>Streptococcaceae</taxon>
        <taxon>Lactococcus</taxon>
    </lineage>
</organism>
<comment type="caution">
    <text evidence="1">The sequence shown here is derived from an EMBL/GenBank/DDBJ whole genome shotgun (WGS) entry which is preliminary data.</text>
</comment>
<proteinExistence type="predicted"/>
<sequence length="130" mass="14960">MIELKIDLFGNDLNTALEPGVYQIEIRTKSRQKILYIGESVYPLVRCSHHLYKLKNNPAYWGFTADTIGNSSISLIFSVIENEIDMQKRKSKEKQLIKERKPLSQSGASDWLSALRTDIVSTWLQSNKKE</sequence>
<protein>
    <recommendedName>
        <fullName evidence="3">GIY-YIG domain-containing protein</fullName>
    </recommendedName>
</protein>
<evidence type="ECO:0008006" key="3">
    <source>
        <dbReference type="Google" id="ProtNLM"/>
    </source>
</evidence>
<dbReference type="RefSeq" id="WP_040087932.1">
    <property type="nucleotide sequence ID" value="NZ_JAMWDY010000007.1"/>
</dbReference>